<gene>
    <name evidence="2" type="ORF">Taro_031875</name>
</gene>
<reference evidence="2" key="1">
    <citation type="submission" date="2017-07" db="EMBL/GenBank/DDBJ databases">
        <title>Taro Niue Genome Assembly and Annotation.</title>
        <authorList>
            <person name="Atibalentja N."/>
            <person name="Keating K."/>
            <person name="Fields C.J."/>
        </authorList>
    </citation>
    <scope>NUCLEOTIDE SEQUENCE</scope>
    <source>
        <strain evidence="2">Niue_2</strain>
        <tissue evidence="2">Leaf</tissue>
    </source>
</reference>
<dbReference type="Proteomes" id="UP000652761">
    <property type="component" value="Unassembled WGS sequence"/>
</dbReference>
<dbReference type="EMBL" id="NMUH01002305">
    <property type="protein sequence ID" value="MQL99150.1"/>
    <property type="molecule type" value="Genomic_DNA"/>
</dbReference>
<organism evidence="2 3">
    <name type="scientific">Colocasia esculenta</name>
    <name type="common">Wild taro</name>
    <name type="synonym">Arum esculentum</name>
    <dbReference type="NCBI Taxonomy" id="4460"/>
    <lineage>
        <taxon>Eukaryota</taxon>
        <taxon>Viridiplantae</taxon>
        <taxon>Streptophyta</taxon>
        <taxon>Embryophyta</taxon>
        <taxon>Tracheophyta</taxon>
        <taxon>Spermatophyta</taxon>
        <taxon>Magnoliopsida</taxon>
        <taxon>Liliopsida</taxon>
        <taxon>Araceae</taxon>
        <taxon>Aroideae</taxon>
        <taxon>Colocasieae</taxon>
        <taxon>Colocasia</taxon>
    </lineage>
</organism>
<comment type="caution">
    <text evidence="2">The sequence shown here is derived from an EMBL/GenBank/DDBJ whole genome shotgun (WGS) entry which is preliminary data.</text>
</comment>
<feature type="region of interest" description="Disordered" evidence="1">
    <location>
        <begin position="144"/>
        <end position="170"/>
    </location>
</feature>
<feature type="compositionally biased region" description="Basic and acidic residues" evidence="1">
    <location>
        <begin position="144"/>
        <end position="165"/>
    </location>
</feature>
<accession>A0A843W069</accession>
<sequence>MWSLRCSLSFFSRRVYAEGCFRMFAISARSAEVVSGPILVVGRGVTLFRHFVVLCSSLLQLFFGVPTALAGGGETFGVPGGGLGGRVVTVVSELRGPTRFVARFPTGSECELQKSVAAVAGCACYECGLEKAKGKGGYVKRPRGREAEAGFSHQGKEATSRREESPPSNGFQIRLKSQDHPCHEQGCSRREAAVTICTGSHLRRFGLVLVFAVLQDEGGLHRFDVL</sequence>
<keyword evidence="3" id="KW-1185">Reference proteome</keyword>
<name>A0A843W069_COLES</name>
<evidence type="ECO:0000313" key="2">
    <source>
        <dbReference type="EMBL" id="MQL99150.1"/>
    </source>
</evidence>
<evidence type="ECO:0000313" key="3">
    <source>
        <dbReference type="Proteomes" id="UP000652761"/>
    </source>
</evidence>
<evidence type="ECO:0000256" key="1">
    <source>
        <dbReference type="SAM" id="MobiDB-lite"/>
    </source>
</evidence>
<proteinExistence type="predicted"/>
<protein>
    <submittedName>
        <fullName evidence="2">Uncharacterized protein</fullName>
    </submittedName>
</protein>
<dbReference type="AlphaFoldDB" id="A0A843W069"/>